<dbReference type="GO" id="GO:0046872">
    <property type="term" value="F:metal ion binding"/>
    <property type="evidence" value="ECO:0007669"/>
    <property type="project" value="UniProtKB-KW"/>
</dbReference>
<gene>
    <name evidence="6" type="ORF">SAMN04487911_103149</name>
</gene>
<keyword evidence="2" id="KW-0479">Metal-binding</keyword>
<dbReference type="InterPro" id="IPR024607">
    <property type="entry name" value="Sulfatase_CS"/>
</dbReference>
<dbReference type="InterPro" id="IPR000917">
    <property type="entry name" value="Sulfatase_N"/>
</dbReference>
<dbReference type="CDD" id="cd16026">
    <property type="entry name" value="GALNS_like"/>
    <property type="match status" value="1"/>
</dbReference>
<evidence type="ECO:0000256" key="3">
    <source>
        <dbReference type="ARBA" id="ARBA00022801"/>
    </source>
</evidence>
<evidence type="ECO:0000256" key="2">
    <source>
        <dbReference type="ARBA" id="ARBA00022723"/>
    </source>
</evidence>
<accession>A0A1M6CC39</accession>
<dbReference type="InterPro" id="IPR050738">
    <property type="entry name" value="Sulfatase"/>
</dbReference>
<dbReference type="GO" id="GO:0004065">
    <property type="term" value="F:arylsulfatase activity"/>
    <property type="evidence" value="ECO:0007669"/>
    <property type="project" value="TreeGrafter"/>
</dbReference>
<dbReference type="Gene3D" id="3.30.1120.10">
    <property type="match status" value="1"/>
</dbReference>
<dbReference type="PANTHER" id="PTHR42693:SF53">
    <property type="entry name" value="ENDO-4-O-SULFATASE"/>
    <property type="match status" value="1"/>
</dbReference>
<keyword evidence="3" id="KW-0378">Hydrolase</keyword>
<proteinExistence type="inferred from homology"/>
<evidence type="ECO:0000313" key="7">
    <source>
        <dbReference type="Proteomes" id="UP000184231"/>
    </source>
</evidence>
<evidence type="ECO:0000256" key="4">
    <source>
        <dbReference type="ARBA" id="ARBA00022837"/>
    </source>
</evidence>
<dbReference type="PANTHER" id="PTHR42693">
    <property type="entry name" value="ARYLSULFATASE FAMILY MEMBER"/>
    <property type="match status" value="1"/>
</dbReference>
<evidence type="ECO:0000313" key="6">
    <source>
        <dbReference type="EMBL" id="SHI58391.1"/>
    </source>
</evidence>
<dbReference type="RefSeq" id="WP_084668423.1">
    <property type="nucleotide sequence ID" value="NZ_FQYX01000003.1"/>
</dbReference>
<keyword evidence="4" id="KW-0106">Calcium</keyword>
<name>A0A1M6CC39_9FLAO</name>
<dbReference type="Pfam" id="PF00884">
    <property type="entry name" value="Sulfatase"/>
    <property type="match status" value="1"/>
</dbReference>
<feature type="domain" description="Sulfatase N-terminal" evidence="5">
    <location>
        <begin position="34"/>
        <end position="342"/>
    </location>
</feature>
<evidence type="ECO:0000256" key="1">
    <source>
        <dbReference type="ARBA" id="ARBA00008779"/>
    </source>
</evidence>
<reference evidence="6 7" key="1">
    <citation type="submission" date="2016-11" db="EMBL/GenBank/DDBJ databases">
        <authorList>
            <person name="Jaros S."/>
            <person name="Januszkiewicz K."/>
            <person name="Wedrychowicz H."/>
        </authorList>
    </citation>
    <scope>NUCLEOTIDE SEQUENCE [LARGE SCALE GENOMIC DNA]</scope>
    <source>
        <strain evidence="6 7">CGMCC 1.8863</strain>
    </source>
</reference>
<dbReference type="SUPFAM" id="SSF53649">
    <property type="entry name" value="Alkaline phosphatase-like"/>
    <property type="match status" value="1"/>
</dbReference>
<dbReference type="Pfam" id="PF14707">
    <property type="entry name" value="Sulfatase_C"/>
    <property type="match status" value="1"/>
</dbReference>
<keyword evidence="7" id="KW-1185">Reference proteome</keyword>
<organism evidence="6 7">
    <name type="scientific">Arenibacter nanhaiticus</name>
    <dbReference type="NCBI Taxonomy" id="558155"/>
    <lineage>
        <taxon>Bacteria</taxon>
        <taxon>Pseudomonadati</taxon>
        <taxon>Bacteroidota</taxon>
        <taxon>Flavobacteriia</taxon>
        <taxon>Flavobacteriales</taxon>
        <taxon>Flavobacteriaceae</taxon>
        <taxon>Arenibacter</taxon>
    </lineage>
</organism>
<dbReference type="STRING" id="558155.SAMN04487911_103149"/>
<evidence type="ECO:0000259" key="5">
    <source>
        <dbReference type="Pfam" id="PF00884"/>
    </source>
</evidence>
<dbReference type="Proteomes" id="UP000184231">
    <property type="component" value="Unassembled WGS sequence"/>
</dbReference>
<dbReference type="AlphaFoldDB" id="A0A1M6CC39"/>
<sequence>MNRNFSISLIVGLLLFSCRGKSDKEEKDTKTTKPNIIVIFTDDQGYADLSCYGATAYRTPHIDELASQGVRFTDFYVPATVCTPSRAALLTGSYPKRVGLHESVLRPFSDTGLSPNEYTMAEMLKDVGYQTACVGKWHLGHQPEFMPNNQGFDYFFGVPYSNDMDSFLYREINFQSPPLPLFENEKQIESGPDQRFLTKRFTDATIKYIKDHKDAPFFVYLAHIMPHIPLHVSEEFEGKTSYGLYGDVISELDWNVGRIVSFLKEEGLFENTIIVFTSDNGPHRAVNRGAALPLRGWKTQTWEGGQRVPGIITWPSQIPSKVVSNELVTTMDLMPTLAAITGGKLPLGSSIDGRNLKHFLKNPTSELQEYPLYYYATNGSVEAVRLGKWKLHIAKSIGYDSNKNFPVSLYDLKNDLGEQENVAHRYPEVVSKLNELIIQFDKQLTKEARTVGRIE</sequence>
<comment type="similarity">
    <text evidence="1">Belongs to the sulfatase family.</text>
</comment>
<dbReference type="OrthoDB" id="9764377at2"/>
<protein>
    <submittedName>
        <fullName evidence="6">Arylsulfatase A</fullName>
    </submittedName>
</protein>
<dbReference type="InterPro" id="IPR017850">
    <property type="entry name" value="Alkaline_phosphatase_core_sf"/>
</dbReference>
<dbReference type="PROSITE" id="PS00149">
    <property type="entry name" value="SULFATASE_2"/>
    <property type="match status" value="1"/>
</dbReference>
<dbReference type="Gene3D" id="3.40.720.10">
    <property type="entry name" value="Alkaline Phosphatase, subunit A"/>
    <property type="match status" value="1"/>
</dbReference>
<dbReference type="PROSITE" id="PS51257">
    <property type="entry name" value="PROKAR_LIPOPROTEIN"/>
    <property type="match status" value="1"/>
</dbReference>
<dbReference type="EMBL" id="FQYX01000003">
    <property type="protein sequence ID" value="SHI58391.1"/>
    <property type="molecule type" value="Genomic_DNA"/>
</dbReference>